<sequence>MTDSISRADMATLANTPLTGARMRQDDAPGNWFEAFASAWGKALDRQAATIEQKSDLIANEGGDNPSQITMLTAEAMKMSFLSNSSHSSIDSVSKALETMARKQ</sequence>
<evidence type="ECO:0000256" key="1">
    <source>
        <dbReference type="SAM" id="MobiDB-lite"/>
    </source>
</evidence>
<evidence type="ECO:0000313" key="3">
    <source>
        <dbReference type="Proteomes" id="UP001198830"/>
    </source>
</evidence>
<feature type="compositionally biased region" description="Low complexity" evidence="1">
    <location>
        <begin position="85"/>
        <end position="94"/>
    </location>
</feature>
<feature type="region of interest" description="Disordered" evidence="1">
    <location>
        <begin position="85"/>
        <end position="104"/>
    </location>
</feature>
<dbReference type="RefSeq" id="WP_009823045.1">
    <property type="nucleotide sequence ID" value="NZ_JAJGNP010000003.1"/>
</dbReference>
<reference evidence="2 3" key="1">
    <citation type="submission" date="2021-10" db="EMBL/GenBank/DDBJ databases">
        <title>The diversity and Nitrogen Metabolism of Culturable Nitrate-Utilizing Bacteria Within the Oxygen Minimum Zone of the Changjiang (Yangtze River)Estuary.</title>
        <authorList>
            <person name="Zhang D."/>
            <person name="Zheng J."/>
            <person name="Liu S."/>
            <person name="He W."/>
        </authorList>
    </citation>
    <scope>NUCLEOTIDE SEQUENCE [LARGE SCALE GENOMIC DNA]</scope>
    <source>
        <strain evidence="2 3">FXH275-2</strain>
    </source>
</reference>
<dbReference type="EMBL" id="JAJGNP010000003">
    <property type="protein sequence ID" value="MCC4232234.1"/>
    <property type="molecule type" value="Genomic_DNA"/>
</dbReference>
<feature type="region of interest" description="Disordered" evidence="1">
    <location>
        <begin position="1"/>
        <end position="25"/>
    </location>
</feature>
<name>A0ABS8H1C4_9SPHN</name>
<dbReference type="Proteomes" id="UP001198830">
    <property type="component" value="Unassembled WGS sequence"/>
</dbReference>
<evidence type="ECO:0000313" key="2">
    <source>
        <dbReference type="EMBL" id="MCC4232234.1"/>
    </source>
</evidence>
<evidence type="ECO:0008006" key="4">
    <source>
        <dbReference type="Google" id="ProtNLM"/>
    </source>
</evidence>
<comment type="caution">
    <text evidence="2">The sequence shown here is derived from an EMBL/GenBank/DDBJ whole genome shotgun (WGS) entry which is preliminary data.</text>
</comment>
<accession>A0ABS8H1C4</accession>
<organism evidence="2 3">
    <name type="scientific">Sphingobium soli</name>
    <dbReference type="NCBI Taxonomy" id="1591116"/>
    <lineage>
        <taxon>Bacteria</taxon>
        <taxon>Pseudomonadati</taxon>
        <taxon>Pseudomonadota</taxon>
        <taxon>Alphaproteobacteria</taxon>
        <taxon>Sphingomonadales</taxon>
        <taxon>Sphingomonadaceae</taxon>
        <taxon>Sphingobium</taxon>
    </lineage>
</organism>
<proteinExistence type="predicted"/>
<keyword evidence="3" id="KW-1185">Reference proteome</keyword>
<gene>
    <name evidence="2" type="ORF">LL253_05940</name>
</gene>
<protein>
    <recommendedName>
        <fullName evidence="4">Type III secretion protein</fullName>
    </recommendedName>
</protein>